<gene>
    <name evidence="2" type="ORF">ACFQ07_33440</name>
</gene>
<name>A0ABW3CRV6_9ACTN</name>
<dbReference type="EMBL" id="JBHTIR010004370">
    <property type="protein sequence ID" value="MFD0857156.1"/>
    <property type="molecule type" value="Genomic_DNA"/>
</dbReference>
<evidence type="ECO:0000313" key="2">
    <source>
        <dbReference type="EMBL" id="MFD0857156.1"/>
    </source>
</evidence>
<feature type="region of interest" description="Disordered" evidence="1">
    <location>
        <begin position="1"/>
        <end position="20"/>
    </location>
</feature>
<evidence type="ECO:0000313" key="3">
    <source>
        <dbReference type="Proteomes" id="UP001597083"/>
    </source>
</evidence>
<sequence length="73" mass="8401">MSADRKAIGARLRGLREGPPHRSREKWAILLRNAAEPRADQLPGLRSLADMIKQWERSTSRTSRRSARPARPW</sequence>
<proteinExistence type="predicted"/>
<dbReference type="Proteomes" id="UP001597083">
    <property type="component" value="Unassembled WGS sequence"/>
</dbReference>
<evidence type="ECO:0000256" key="1">
    <source>
        <dbReference type="SAM" id="MobiDB-lite"/>
    </source>
</evidence>
<keyword evidence="3" id="KW-1185">Reference proteome</keyword>
<accession>A0ABW3CRV6</accession>
<protein>
    <submittedName>
        <fullName evidence="2">Uncharacterized protein</fullName>
    </submittedName>
</protein>
<organism evidence="2 3">
    <name type="scientific">Actinomadura adrarensis</name>
    <dbReference type="NCBI Taxonomy" id="1819600"/>
    <lineage>
        <taxon>Bacteria</taxon>
        <taxon>Bacillati</taxon>
        <taxon>Actinomycetota</taxon>
        <taxon>Actinomycetes</taxon>
        <taxon>Streptosporangiales</taxon>
        <taxon>Thermomonosporaceae</taxon>
        <taxon>Actinomadura</taxon>
    </lineage>
</organism>
<reference evidence="3" key="1">
    <citation type="journal article" date="2019" name="Int. J. Syst. Evol. Microbiol.">
        <title>The Global Catalogue of Microorganisms (GCM) 10K type strain sequencing project: providing services to taxonomists for standard genome sequencing and annotation.</title>
        <authorList>
            <consortium name="The Broad Institute Genomics Platform"/>
            <consortium name="The Broad Institute Genome Sequencing Center for Infectious Disease"/>
            <person name="Wu L."/>
            <person name="Ma J."/>
        </authorList>
    </citation>
    <scope>NUCLEOTIDE SEQUENCE [LARGE SCALE GENOMIC DNA]</scope>
    <source>
        <strain evidence="3">JCM 31696</strain>
    </source>
</reference>
<comment type="caution">
    <text evidence="2">The sequence shown here is derived from an EMBL/GenBank/DDBJ whole genome shotgun (WGS) entry which is preliminary data.</text>
</comment>